<dbReference type="InterPro" id="IPR038770">
    <property type="entry name" value="Na+/solute_symporter_sf"/>
</dbReference>
<sequence length="549" mass="60484">MAFAAFVIRPILRRIIKSTPKGKPVKESCVIAVVLVTFTMGVITDAIGGSVGPAAIIMGLVIPDGPPLGDTIVRKCKLILFEFFMPLFFVRIGYFTDLTTIEDWREFLMFGVIIVVRCLGGIVACILVYSSMSMTTTNAVFLGLILSLEGIVEVVQSLRWKYLQLIDDHTFATIVIGVVALNAIIIPILEVIYKPLQENLDLPAAFRQSNRSLRMTSIVGELRFITCIQEEDNVPSIISLLAAMHPEDVSADPEDVSPFCAYVIHLVAVPSHSVPTLAPYKNHLRKFNQPSGSDNIVRAFLNYADHSQGLVQIQPFRMISPYKYMHESICRLSETIHAPLIIVPFFNSQQGHDTDGSLRIFNTNIQAIVKCTVGLLVDRGLISPISLTTFSYNMAVIFIGGIDDREALALATRASRQPNVRITVLRIVMIGKHNTLEDQIEREGDNTLFGDFKAMNVDNGCVTCLEVVAHDIEDAMKAFRSLSNTYDLVVVGKRHTIPELEALLGWAQYPELGVVGDTLAAPDFAAGRMSVLVLQHHGGASQRESQPCS</sequence>
<dbReference type="Proteomes" id="UP000436088">
    <property type="component" value="Unassembled WGS sequence"/>
</dbReference>
<keyword evidence="7" id="KW-0406">Ion transport</keyword>
<dbReference type="InterPro" id="IPR006153">
    <property type="entry name" value="Cation/H_exchanger_TM"/>
</dbReference>
<dbReference type="EMBL" id="VEPZ02001080">
    <property type="protein sequence ID" value="KAE8695473.1"/>
    <property type="molecule type" value="Genomic_DNA"/>
</dbReference>
<reference evidence="13" key="1">
    <citation type="submission" date="2019-09" db="EMBL/GenBank/DDBJ databases">
        <title>Draft genome information of white flower Hibiscus syriacus.</title>
        <authorList>
            <person name="Kim Y.-M."/>
        </authorList>
    </citation>
    <scope>NUCLEOTIDE SEQUENCE [LARGE SCALE GENOMIC DNA]</scope>
    <source>
        <strain evidence="13">YM2019G1</strain>
    </source>
</reference>
<feature type="transmembrane region" description="Helical" evidence="10">
    <location>
        <begin position="138"/>
        <end position="158"/>
    </location>
</feature>
<feature type="transmembrane region" description="Helical" evidence="10">
    <location>
        <begin position="107"/>
        <end position="132"/>
    </location>
</feature>
<evidence type="ECO:0000259" key="12">
    <source>
        <dbReference type="Pfam" id="PF23259"/>
    </source>
</evidence>
<dbReference type="GO" id="GO:0006813">
    <property type="term" value="P:potassium ion transport"/>
    <property type="evidence" value="ECO:0007669"/>
    <property type="project" value="UniProtKB-KW"/>
</dbReference>
<keyword evidence="6 10" id="KW-1133">Transmembrane helix</keyword>
<protein>
    <submittedName>
        <fullName evidence="13">K(+)/H(+) antiporter</fullName>
    </submittedName>
</protein>
<evidence type="ECO:0000256" key="3">
    <source>
        <dbReference type="ARBA" id="ARBA00022538"/>
    </source>
</evidence>
<dbReference type="PANTHER" id="PTHR32468">
    <property type="entry name" value="CATION/H + ANTIPORTER"/>
    <property type="match status" value="1"/>
</dbReference>
<comment type="subcellular location">
    <subcellularLocation>
        <location evidence="1">Membrane</location>
        <topology evidence="1">Multi-pass membrane protein</topology>
    </subcellularLocation>
</comment>
<dbReference type="Pfam" id="PF23259">
    <property type="entry name" value="CHX17_C"/>
    <property type="match status" value="1"/>
</dbReference>
<accession>A0A6A2ZUN2</accession>
<dbReference type="GO" id="GO:0006885">
    <property type="term" value="P:regulation of pH"/>
    <property type="evidence" value="ECO:0007669"/>
    <property type="project" value="TreeGrafter"/>
</dbReference>
<organism evidence="13 14">
    <name type="scientific">Hibiscus syriacus</name>
    <name type="common">Rose of Sharon</name>
    <dbReference type="NCBI Taxonomy" id="106335"/>
    <lineage>
        <taxon>Eukaryota</taxon>
        <taxon>Viridiplantae</taxon>
        <taxon>Streptophyta</taxon>
        <taxon>Embryophyta</taxon>
        <taxon>Tracheophyta</taxon>
        <taxon>Spermatophyta</taxon>
        <taxon>Magnoliopsida</taxon>
        <taxon>eudicotyledons</taxon>
        <taxon>Gunneridae</taxon>
        <taxon>Pentapetalae</taxon>
        <taxon>rosids</taxon>
        <taxon>malvids</taxon>
        <taxon>Malvales</taxon>
        <taxon>Malvaceae</taxon>
        <taxon>Malvoideae</taxon>
        <taxon>Hibiscus</taxon>
    </lineage>
</organism>
<evidence type="ECO:0000256" key="8">
    <source>
        <dbReference type="ARBA" id="ARBA00023136"/>
    </source>
</evidence>
<feature type="domain" description="Cation/H+ exchanger transmembrane" evidence="11">
    <location>
        <begin position="4"/>
        <end position="189"/>
    </location>
</feature>
<feature type="transmembrane region" description="Helical" evidence="10">
    <location>
        <begin position="170"/>
        <end position="193"/>
    </location>
</feature>
<keyword evidence="4 10" id="KW-0812">Transmembrane</keyword>
<keyword evidence="3" id="KW-0633">Potassium transport</keyword>
<evidence type="ECO:0000256" key="2">
    <source>
        <dbReference type="ARBA" id="ARBA00022448"/>
    </source>
</evidence>
<evidence type="ECO:0000259" key="11">
    <source>
        <dbReference type="Pfam" id="PF00999"/>
    </source>
</evidence>
<evidence type="ECO:0000256" key="5">
    <source>
        <dbReference type="ARBA" id="ARBA00022958"/>
    </source>
</evidence>
<name>A0A6A2ZUN2_HIBSY</name>
<evidence type="ECO:0000256" key="7">
    <source>
        <dbReference type="ARBA" id="ARBA00023065"/>
    </source>
</evidence>
<dbReference type="GO" id="GO:1902600">
    <property type="term" value="P:proton transmembrane transport"/>
    <property type="evidence" value="ECO:0007669"/>
    <property type="project" value="InterPro"/>
</dbReference>
<evidence type="ECO:0000313" key="13">
    <source>
        <dbReference type="EMBL" id="KAE8695473.1"/>
    </source>
</evidence>
<comment type="similarity">
    <text evidence="9">Belongs to the monovalent cation:proton antiporter 2 (CPA2) transporter (TC 2.A.37) family. CHX (TC 2.A.37.4) subfamily.</text>
</comment>
<evidence type="ECO:0000313" key="14">
    <source>
        <dbReference type="Proteomes" id="UP000436088"/>
    </source>
</evidence>
<comment type="caution">
    <text evidence="13">The sequence shown here is derived from an EMBL/GenBank/DDBJ whole genome shotgun (WGS) entry which is preliminary data.</text>
</comment>
<keyword evidence="2" id="KW-0813">Transport</keyword>
<dbReference type="Pfam" id="PF00999">
    <property type="entry name" value="Na_H_Exchanger"/>
    <property type="match status" value="1"/>
</dbReference>
<proteinExistence type="inferred from homology"/>
<gene>
    <name evidence="13" type="ORF">F3Y22_tig00110705pilonHSYRG00027</name>
</gene>
<feature type="transmembrane region" description="Helical" evidence="10">
    <location>
        <begin position="78"/>
        <end position="95"/>
    </location>
</feature>
<dbReference type="InterPro" id="IPR057290">
    <property type="entry name" value="CHX17_C"/>
</dbReference>
<dbReference type="GO" id="GO:0015297">
    <property type="term" value="F:antiporter activity"/>
    <property type="evidence" value="ECO:0007669"/>
    <property type="project" value="InterPro"/>
</dbReference>
<evidence type="ECO:0000256" key="1">
    <source>
        <dbReference type="ARBA" id="ARBA00004141"/>
    </source>
</evidence>
<evidence type="ECO:0000256" key="4">
    <source>
        <dbReference type="ARBA" id="ARBA00022692"/>
    </source>
</evidence>
<dbReference type="OrthoDB" id="1612738at2759"/>
<dbReference type="Gene3D" id="1.20.1530.20">
    <property type="match status" value="1"/>
</dbReference>
<keyword evidence="5" id="KW-0630">Potassium</keyword>
<evidence type="ECO:0000256" key="9">
    <source>
        <dbReference type="ARBA" id="ARBA00038341"/>
    </source>
</evidence>
<evidence type="ECO:0000256" key="6">
    <source>
        <dbReference type="ARBA" id="ARBA00022989"/>
    </source>
</evidence>
<dbReference type="InterPro" id="IPR050794">
    <property type="entry name" value="CPA2_transporter"/>
</dbReference>
<feature type="domain" description="Cation/H(+) antiporter C-terminal" evidence="12">
    <location>
        <begin position="393"/>
        <end position="539"/>
    </location>
</feature>
<feature type="transmembrane region" description="Helical" evidence="10">
    <location>
        <begin position="30"/>
        <end position="58"/>
    </location>
</feature>
<dbReference type="PANTHER" id="PTHR32468:SF168">
    <property type="entry name" value="CATION_H(+) ANTIPORTER 15-LIKE"/>
    <property type="match status" value="1"/>
</dbReference>
<dbReference type="GO" id="GO:0016020">
    <property type="term" value="C:membrane"/>
    <property type="evidence" value="ECO:0007669"/>
    <property type="project" value="UniProtKB-SubCell"/>
</dbReference>
<keyword evidence="14" id="KW-1185">Reference proteome</keyword>
<keyword evidence="8 10" id="KW-0472">Membrane</keyword>
<dbReference type="AlphaFoldDB" id="A0A6A2ZUN2"/>
<evidence type="ECO:0000256" key="10">
    <source>
        <dbReference type="SAM" id="Phobius"/>
    </source>
</evidence>
<dbReference type="GO" id="GO:0012505">
    <property type="term" value="C:endomembrane system"/>
    <property type="evidence" value="ECO:0007669"/>
    <property type="project" value="TreeGrafter"/>
</dbReference>